<reference evidence="6" key="1">
    <citation type="submission" date="2020-08" db="EMBL/GenBank/DDBJ databases">
        <title>Genome sequencing and assembly of the red palm weevil Rhynchophorus ferrugineus.</title>
        <authorList>
            <person name="Dias G.B."/>
            <person name="Bergman C.M."/>
            <person name="Manee M."/>
        </authorList>
    </citation>
    <scope>NUCLEOTIDE SEQUENCE</scope>
    <source>
        <strain evidence="6">AA-2017</strain>
        <tissue evidence="6">Whole larva</tissue>
    </source>
</reference>
<organism evidence="6 7">
    <name type="scientific">Rhynchophorus ferrugineus</name>
    <name type="common">Red palm weevil</name>
    <name type="synonym">Curculio ferrugineus</name>
    <dbReference type="NCBI Taxonomy" id="354439"/>
    <lineage>
        <taxon>Eukaryota</taxon>
        <taxon>Metazoa</taxon>
        <taxon>Ecdysozoa</taxon>
        <taxon>Arthropoda</taxon>
        <taxon>Hexapoda</taxon>
        <taxon>Insecta</taxon>
        <taxon>Pterygota</taxon>
        <taxon>Neoptera</taxon>
        <taxon>Endopterygota</taxon>
        <taxon>Coleoptera</taxon>
        <taxon>Polyphaga</taxon>
        <taxon>Cucujiformia</taxon>
        <taxon>Curculionidae</taxon>
        <taxon>Dryophthorinae</taxon>
        <taxon>Rhynchophorus</taxon>
    </lineage>
</organism>
<dbReference type="PANTHER" id="PTHR10239">
    <property type="entry name" value="ISTHMIN-2"/>
    <property type="match status" value="1"/>
</dbReference>
<accession>A0A834HZA8</accession>
<evidence type="ECO:0000256" key="5">
    <source>
        <dbReference type="SAM" id="MobiDB-lite"/>
    </source>
</evidence>
<evidence type="ECO:0000256" key="2">
    <source>
        <dbReference type="ARBA" id="ARBA00022525"/>
    </source>
</evidence>
<dbReference type="SUPFAM" id="SSF82895">
    <property type="entry name" value="TSP-1 type 1 repeat"/>
    <property type="match status" value="1"/>
</dbReference>
<evidence type="ECO:0000313" key="6">
    <source>
        <dbReference type="EMBL" id="KAF7269316.1"/>
    </source>
</evidence>
<dbReference type="Pfam" id="PF00090">
    <property type="entry name" value="TSP_1"/>
    <property type="match status" value="1"/>
</dbReference>
<feature type="region of interest" description="Disordered" evidence="5">
    <location>
        <begin position="73"/>
        <end position="102"/>
    </location>
</feature>
<dbReference type="PANTHER" id="PTHR10239:SF29">
    <property type="entry name" value="AMOP DOMAIN-CONTAINING PROTEIN"/>
    <property type="match status" value="1"/>
</dbReference>
<proteinExistence type="predicted"/>
<feature type="region of interest" description="Disordered" evidence="5">
    <location>
        <begin position="1"/>
        <end position="26"/>
    </location>
</feature>
<comment type="subcellular location">
    <subcellularLocation>
        <location evidence="1">Secreted</location>
    </subcellularLocation>
</comment>
<dbReference type="InterPro" id="IPR036383">
    <property type="entry name" value="TSP1_rpt_sf"/>
</dbReference>
<name>A0A834HZA8_RHYFE</name>
<keyword evidence="7" id="KW-1185">Reference proteome</keyword>
<dbReference type="AlphaFoldDB" id="A0A834HZA8"/>
<gene>
    <name evidence="6" type="ORF">GWI33_017639</name>
</gene>
<dbReference type="PROSITE" id="PS50092">
    <property type="entry name" value="TSP1"/>
    <property type="match status" value="1"/>
</dbReference>
<dbReference type="Gene3D" id="2.20.100.10">
    <property type="entry name" value="Thrombospondin type-1 (TSP1) repeat"/>
    <property type="match status" value="1"/>
</dbReference>
<evidence type="ECO:0000256" key="1">
    <source>
        <dbReference type="ARBA" id="ARBA00004613"/>
    </source>
</evidence>
<evidence type="ECO:0000256" key="3">
    <source>
        <dbReference type="ARBA" id="ARBA00022729"/>
    </source>
</evidence>
<comment type="caution">
    <text evidence="6">The sequence shown here is derived from an EMBL/GenBank/DDBJ whole genome shotgun (WGS) entry which is preliminary data.</text>
</comment>
<evidence type="ECO:0000313" key="7">
    <source>
        <dbReference type="Proteomes" id="UP000625711"/>
    </source>
</evidence>
<dbReference type="OrthoDB" id="5989160at2759"/>
<evidence type="ECO:0000256" key="4">
    <source>
        <dbReference type="ARBA" id="ARBA00023157"/>
    </source>
</evidence>
<keyword evidence="2" id="KW-0964">Secreted</keyword>
<keyword evidence="4" id="KW-1015">Disulfide bond</keyword>
<keyword evidence="3" id="KW-0732">Signal</keyword>
<dbReference type="GO" id="GO:0005576">
    <property type="term" value="C:extracellular region"/>
    <property type="evidence" value="ECO:0007669"/>
    <property type="project" value="UniProtKB-SubCell"/>
</dbReference>
<dbReference type="InterPro" id="IPR051867">
    <property type="entry name" value="Angio_Inhib/Adhesion_GPCR"/>
</dbReference>
<dbReference type="Proteomes" id="UP000625711">
    <property type="component" value="Unassembled WGS sequence"/>
</dbReference>
<dbReference type="EMBL" id="JAACXV010014240">
    <property type="protein sequence ID" value="KAF7269316.1"/>
    <property type="molecule type" value="Genomic_DNA"/>
</dbReference>
<dbReference type="SMART" id="SM00209">
    <property type="entry name" value="TSP1"/>
    <property type="match status" value="1"/>
</dbReference>
<sequence>MLNVVTESHGSKLESPLFENRPESSSLKEIKENLQKLKEQQEYTSPVENTTKIDLNNLEYIKKVLSKFLGKVKRSKKRKRHIEGDGQQLGKRKRHARKPKNETKWHKWTDWSVCSVTCGKGRSIRWRHCSQNCKEAETEMEEMACQLPECPRPLFGMFKL</sequence>
<protein>
    <submittedName>
        <fullName evidence="6">Uncharacterized protein</fullName>
    </submittedName>
</protein>
<dbReference type="InterPro" id="IPR000884">
    <property type="entry name" value="TSP1_rpt"/>
</dbReference>